<feature type="region of interest" description="Disordered" evidence="1">
    <location>
        <begin position="1"/>
        <end position="27"/>
    </location>
</feature>
<dbReference type="KEGG" id="tcu:Tcur_2752"/>
<protein>
    <submittedName>
        <fullName evidence="3">Sulfatase</fullName>
    </submittedName>
</protein>
<evidence type="ECO:0000313" key="3">
    <source>
        <dbReference type="EMBL" id="ACY98298.1"/>
    </source>
</evidence>
<dbReference type="SUPFAM" id="SSF53649">
    <property type="entry name" value="Alkaline phosphatase-like"/>
    <property type="match status" value="1"/>
</dbReference>
<dbReference type="EMBL" id="CP001738">
    <property type="protein sequence ID" value="ACY98298.1"/>
    <property type="molecule type" value="Genomic_DNA"/>
</dbReference>
<name>D1A603_THECD</name>
<reference evidence="3 4" key="1">
    <citation type="journal article" date="2011" name="Stand. Genomic Sci.">
        <title>Complete genome sequence of Thermomonospora curvata type strain (B9).</title>
        <authorList>
            <person name="Chertkov O."/>
            <person name="Sikorski J."/>
            <person name="Nolan M."/>
            <person name="Lapidus A."/>
            <person name="Lucas S."/>
            <person name="Del Rio T.G."/>
            <person name="Tice H."/>
            <person name="Cheng J.F."/>
            <person name="Goodwin L."/>
            <person name="Pitluck S."/>
            <person name="Liolios K."/>
            <person name="Ivanova N."/>
            <person name="Mavromatis K."/>
            <person name="Mikhailova N."/>
            <person name="Ovchinnikova G."/>
            <person name="Pati A."/>
            <person name="Chen A."/>
            <person name="Palaniappan K."/>
            <person name="Djao O.D."/>
            <person name="Land M."/>
            <person name="Hauser L."/>
            <person name="Chang Y.J."/>
            <person name="Jeffries C.D."/>
            <person name="Brettin T."/>
            <person name="Han C."/>
            <person name="Detter J.C."/>
            <person name="Rohde M."/>
            <person name="Goker M."/>
            <person name="Woyke T."/>
            <person name="Bristow J."/>
            <person name="Eisen J.A."/>
            <person name="Markowitz V."/>
            <person name="Hugenholtz P."/>
            <person name="Klenk H.P."/>
            <person name="Kyrpides N.C."/>
        </authorList>
    </citation>
    <scope>NUCLEOTIDE SEQUENCE [LARGE SCALE GENOMIC DNA]</scope>
    <source>
        <strain evidence="4">ATCC 19995 / DSM 43183 / JCM 3096 / KCTC 9072 / NBRC 15933 / NCIMB 10081 / Henssen B9</strain>
    </source>
</reference>
<sequence>MTDTTTDLSRRASEEETAEKPGRPRRARRIAGRVATAAACLVVVAGFTMPNDLDGLTPSAFVRLPLEIVLGLAVVAAVPRARRAVAALLGAALGLLVIVKVIDMGFHATLDRPFHPVFDWSLFGPALEYLDQSAGRATAIGAAAGAVALAVAVLAATTLSLLRLSRPVVRHRAAAARAAVALGAVWVACAVLGARLPPGVPVAAVAFDRALQIPADLREQRRFAAQAGRDAFAHTPGEQMLTALRGKDVVFAFIESYGRDALENPTFAARVGAVLEDGNRRLRKAGFEARSAFLTSPTVGGSSWLAHATLLSGLWIDNQKRHRDLVTSDRLTLTGAFRRAKWRTVAVMPGNTKPWPEGNFYGYDKVYPRAALGYKGPPFNWDTPPDQYTLSFFERTERARRDRPPLMAEIPLVSSHSPWAPTPRLVGWDEVGDGEVFGPIAAAGQRWQDAWRTPERMRAAYRGAIEYTLAALLSYVETYGDENLVVIFVGDHQPAPVITGPDASRDVPIAIVARDRAVLERISGWGWQEGVKPGPDAPVWRMDAFRDRFLTAFGTRPRPDSPSSP</sequence>
<evidence type="ECO:0000256" key="1">
    <source>
        <dbReference type="SAM" id="MobiDB-lite"/>
    </source>
</evidence>
<evidence type="ECO:0000256" key="2">
    <source>
        <dbReference type="SAM" id="Phobius"/>
    </source>
</evidence>
<dbReference type="eggNOG" id="COG3119">
    <property type="taxonomic scope" value="Bacteria"/>
</dbReference>
<evidence type="ECO:0000313" key="4">
    <source>
        <dbReference type="Proteomes" id="UP000001918"/>
    </source>
</evidence>
<organism evidence="3 4">
    <name type="scientific">Thermomonospora curvata (strain ATCC 19995 / DSM 43183 / JCM 3096 / KCTC 9072 / NBRC 15933 / NCIMB 10081 / Henssen B9)</name>
    <dbReference type="NCBI Taxonomy" id="471852"/>
    <lineage>
        <taxon>Bacteria</taxon>
        <taxon>Bacillati</taxon>
        <taxon>Actinomycetota</taxon>
        <taxon>Actinomycetes</taxon>
        <taxon>Streptosporangiales</taxon>
        <taxon>Thermomonosporaceae</taxon>
        <taxon>Thermomonospora</taxon>
    </lineage>
</organism>
<gene>
    <name evidence="3" type="ordered locus">Tcur_2752</name>
</gene>
<dbReference type="Gene3D" id="3.40.720.10">
    <property type="entry name" value="Alkaline Phosphatase, subunit A"/>
    <property type="match status" value="1"/>
</dbReference>
<feature type="transmembrane region" description="Helical" evidence="2">
    <location>
        <begin position="30"/>
        <end position="48"/>
    </location>
</feature>
<feature type="transmembrane region" description="Helical" evidence="2">
    <location>
        <begin position="139"/>
        <end position="162"/>
    </location>
</feature>
<dbReference type="InterPro" id="IPR017850">
    <property type="entry name" value="Alkaline_phosphatase_core_sf"/>
</dbReference>
<dbReference type="STRING" id="471852.Tcur_2752"/>
<dbReference type="RefSeq" id="WP_012853082.1">
    <property type="nucleotide sequence ID" value="NC_013510.1"/>
</dbReference>
<feature type="transmembrane region" description="Helical" evidence="2">
    <location>
        <begin position="174"/>
        <end position="194"/>
    </location>
</feature>
<feature type="compositionally biased region" description="Basic and acidic residues" evidence="1">
    <location>
        <begin position="8"/>
        <end position="22"/>
    </location>
</feature>
<dbReference type="HOGENOM" id="CLU_018391_0_0_11"/>
<feature type="transmembrane region" description="Helical" evidence="2">
    <location>
        <begin position="85"/>
        <end position="102"/>
    </location>
</feature>
<accession>D1A603</accession>
<dbReference type="AlphaFoldDB" id="D1A603"/>
<keyword evidence="2" id="KW-1133">Transmembrane helix</keyword>
<keyword evidence="4" id="KW-1185">Reference proteome</keyword>
<keyword evidence="2" id="KW-0812">Transmembrane</keyword>
<dbReference type="Proteomes" id="UP000001918">
    <property type="component" value="Chromosome"/>
</dbReference>
<keyword evidence="2" id="KW-0472">Membrane</keyword>
<feature type="transmembrane region" description="Helical" evidence="2">
    <location>
        <begin position="60"/>
        <end position="78"/>
    </location>
</feature>
<proteinExistence type="predicted"/>